<sequence length="3909" mass="430747">MGSLNVAEWTPDQVAEWMKGLGGSVAGHAERLRARGVGGARLLALRCDQLERLGVRAIGHQELLLEAVDQLGGSGVGHAERLRARGVGGARLLALRCDQLERLGVRAIGHQELLLEAVDQLGGSGVGHAERLRARGVGGARLLALRCDQLERLGVRAIGHQELLLEAVDQLGGSGVGHAERLRARGVGGARLLALRCDQLERLGVRAIGHQELLLEAVDQLGGSGVGHAERLRARGVGGARLLALRCDQLERLGVRAIGHQELLLEAVDQLGGSGAGHAERLRARGVGGARLLALRCDQLERLGVRAIGHQELLLEAVDQLGGSGVGHAERLRARGVGGARLLALRCDQLERLGVRAIGHQELLLEAVDQLGGSGVGHAERLRARGVGGARLLALRCDQLERLGVRAIGHQELLLEAVDQLGGSGVGHAERLRARGVGGARLLALRCDQLERLGVRAIGHQELLLEAVDQLRHFVSRLVPDRRLQTQYELPRECVQQLALRVSVCAGGAARALRAQAHGDQRLETQALMDVARAVAAVKTLVCWLERMVGAAGLRGRAGALLALCLEACTCAQRDRFAEQPARAVAAAARAAAQLADHIVQDVSDPVILQPASLEQVTLAQGARPLGFAVLPSCGGYHQLAAIRFGSPAHASGAVLDGDEIVQVVISKINREGNGVEWRQQMERRQCRLQRRHGVELTLLSGAEAGGAEAGGTERRQWSGAETMERRHRSGGREATEWSGGNGVERRQRIERRQSRLQRRHGAELTLLSGSEAGGVEAGGAEAGGAEADGAEAGGAEAGGAEAVERRQRSGGSGTERTLLSGAEAVELIDGDGRLRVRNRVERAAVERACAERGASGELTLRLRRRAQRPPLQLRSRSRLEALQASRALLAAPAPAPREDASSSDSEPLSPPASPTAPPDHTRMYPPKPRALTRRRHSVSCASPTARRPPPGIEQVSDSSPLLLPVYGQVPPPGIEQVSDSSPLLLPRSSPPGIEQVSDSSPLLLPWYIVTCTSLRPGPLRPVSSRSVTPPRCCYPGTSSSPPVIEQVSDSSPLLLSWYIVTCSSPRPGPPPPCIEQVSDSSPLLLSCPRPGPRRPVSSKSVTLPAAAVLVHRDLHQSAARSSPPGIEQVSDSSPLLLPWYIVTCTSPRPGPRRPVSSKSVTPPRCCYPGTSSSPSGIEQVSDSSPLLLSWYIVTVPVGGSPSPGIEQVSDILSTAAVLFWQELAQQRWRTGGSAGGSPEPLEALYRRDKAVSCSTGLELSPRPRTCLGVALNHPLVQKLNNARLKAEEEEARDARNRGKLDKSHSTPAYDFDGGGGGGGCGDEPGPLATQTIPESPTTPTDSPTILVHSAQKADQILGFKKSSSQIQEAILQQKNRRLTDEKNEFSFAEDKDDTCDVVETINTAVTIKSPGDGRAGADVAAAAGTAGAVGGAAGAAAAPRPPPPATHPCEYGLLRAVRPDAEPEPGWPLKPRRHISKHDILVLGAERRELPPLNAAEPGPGGGLSLGAGFPGPPGAPPAHHGGVRAMFPTYKSKSLKKKNSLLASETRIEICMNSRALAASRRKPTRAPPYKFQFSSRLAERRMVAARALAGRGAGGAVWQRVRARTQQQPRWARRYLLLCDGALYAYRSAECSRADCMIQLAGFTAAAAGEVKSRPHAFKVYHTGTAFYFACESADTARAWLALIQRATHEHAAPQVTRSHTLIQRATHEHAARSAHTHEHAAPQRATHEHAAPQVTRSHTLIQRATHEHAAPQVTRSHTLIQRATHEHAAPQVTRSHALIQRATHEHAAPQVTRSHALIQRATHEHAAPQVTRSHALIQRSTHEHAAPQVTRSHALIQRATHEHAAPQVTRSHALIQRATHEHAAAPQVTRSHTLIQRATHEHARRSAPRTPPPPPQVTRSHALIQRATHEHAAPQVTRSHALIQRRHARGARRAAGDTLHTLIQRATHEHAAPQVTRSHALIQRATHEHAAPQVTRSHTLIQRATHEHARAQRATHEHAAPQVTRSHALIQRATHEHAAPQTSGEMPKQYSETDYSTDSDAESERTRDRERDREKDKEKEKDKSKFGSLKKLTHRMQSEMFNTPANKILTRKQHREWELEQRACASAQQPAEPIVEKPNLGTYSCPPAPPPKDLEQMKVKTAPKSTPFTSVEGGSVTSSKSKRSTASAIARRKQLELEAAEAKAKIHLELINKKLEADLAKVDIEDCPSEIASQAGSEVADQASINVQKWLDQGYEEPQRVLQHQPAPESGRPVEPSPQPRTDVPSDEPHDDDRLISRLATPRELPYFTGDSIEWLHFKSAYDESTSICKFSDSENLWRLRKSLRGDAKEAVTDLLIGNTPPAAVMEALELRFGRPEVIILNLTTQLKKLPALPTTYQYDLINFSIKVNNCIATIRALNQQDYLRSPELASAVLSKLPSTLIGKWTDFAYQKLAEGKPRLEILGTFLKHEAEMLSLVGMTQLRDFNKKPTDQAPATVPAKRTDENKNTCPAPVCDIDKCGLAHHRLLHWQKPTSSQSADAACDPPHEQPEPPAQPPLPADPPHERPSSTDHVMLKVVSVQISGPNGIVQTYALLDDAASVSIIDSDLATELGLKSEHSSAIKFIDAFGLEVYQSDAPTVSAQISGQHGQNSYDIKLRKVSKLNLPIQDLSVINSLNCKRLTEVKDYVCKSRVVPRLLIGEDNYFLIAPLEIIHGNKNEPYASRCNLGWSIHGYCGRTHSNAANVFHLAHSNEGIENNIIKLNELVKNYFSLDAIGVSTLRRDNSEHVRALHILDDTARLIGNQWEVGLPFREDVFIMPDSFENASSRLRSLMRKFLKDDAYADRYRNEVNKLFADGYARELKENELSAHRIWYLPHFGVQNPNKPGKLRLVFDAASKVNGTCLNDYLLTGPDLYNSLMGIMFRFRENKVVIIGDIKDMFLRIKIRPSDQHVFRFLWQESPRAPVKICVMQSLIFGGCCSPFIAQYVKNKNALKYEDLYPEAVQVIVNSHYMDDCLYSTTDATNAIKLVKEISHIHKCGGFEIRGWSSNDKQVLNNIPTTALAQSAVQFKDGSMNTTERTLGLMWHPSDDTFGFQVSFNRIPEEILNGSEPPTKAKMLSLIMSVYDIHGFLSPFIIKSKIIFQNVHRSGIDWNCRIQPDEHTKWVKWLNELKLLATLRIPRCYADSGPWTGCYADMEDVVSEPKTLRTELHTFNDASIQAYAAVSYWRFIRTDGSVKICFVASKSRVTPLRPVSVPRLELQAGLLGARLASMIQREHKDVKADKRYFWTDSSTVLQWIRSDPRSYKPYVAHRLGEIDELTVASEWRHLPSRLNAADIATREDAPPLNFQDLWFQGPDFLKEPEFKWPKDIKTSKQTDEVICEQKCVNVLSTRQITELPVPDENNSSSWIRLLMTTVRVLFFIRKCQRKNNRIDNELLKQAEELLIKKSQHDCFATEIECLKQNKPLLKNSRLLNLTPYLDSSGLLRVGGRVDKTDGVPERTKRPVILDGHHRTTRLLVEYHHRRALHGAHELVVNELRQAYWILRLRPTVRAVAAQCLFCKYRRAAPQPQRMADLPPARLQHNRRPFTFTGLDFFGPMEVTVGRGRQKRYGMLFTCLTIRAVHVEITENLTTDATIMALRRMIARRGTPTTIYSDNGTNLRGADSEIKRSIEDLNRDALCSDGAPEMGGAWERMVRSFKTALKIVLKERAPRPETLSTLMAEVEALYEDVDLSLRKQWRIAQRLTDMFWSRWLKEYLPTLLPRQKWTSERRALRIGDYVLLVEPNLERGSWRHGVVSATLPGDDGRIRVVDVRTRTGTPLILRGTDRQRWPCVGCGVRGAMMMVVCVRSESSEAVGVVGVGGATSLDRKYLRFFSRARHKEDKPAKTRWSDDIRRTAGKSWMRVADDRAQWRAIGEEYVQQWANIG</sequence>
<organism evidence="1 2">
    <name type="scientific">Choristoneura fumiferana</name>
    <name type="common">Spruce budworm moth</name>
    <name type="synonym">Archips fumiferana</name>
    <dbReference type="NCBI Taxonomy" id="7141"/>
    <lineage>
        <taxon>Eukaryota</taxon>
        <taxon>Metazoa</taxon>
        <taxon>Ecdysozoa</taxon>
        <taxon>Arthropoda</taxon>
        <taxon>Hexapoda</taxon>
        <taxon>Insecta</taxon>
        <taxon>Pterygota</taxon>
        <taxon>Neoptera</taxon>
        <taxon>Endopterygota</taxon>
        <taxon>Lepidoptera</taxon>
        <taxon>Glossata</taxon>
        <taxon>Ditrysia</taxon>
        <taxon>Tortricoidea</taxon>
        <taxon>Tortricidae</taxon>
        <taxon>Tortricinae</taxon>
        <taxon>Choristoneura</taxon>
    </lineage>
</organism>
<dbReference type="Proteomes" id="UP001064048">
    <property type="component" value="Chromosome 12"/>
</dbReference>
<dbReference type="EMBL" id="CM046112">
    <property type="protein sequence ID" value="KAI8429320.1"/>
    <property type="molecule type" value="Genomic_DNA"/>
</dbReference>
<evidence type="ECO:0000313" key="2">
    <source>
        <dbReference type="Proteomes" id="UP001064048"/>
    </source>
</evidence>
<gene>
    <name evidence="1" type="ORF">MSG28_007815</name>
</gene>
<name>A0ACC0JZC4_CHOFU</name>
<comment type="caution">
    <text evidence="1">The sequence shown here is derived from an EMBL/GenBank/DDBJ whole genome shotgun (WGS) entry which is preliminary data.</text>
</comment>
<protein>
    <submittedName>
        <fullName evidence="1">Uncharacterized protein</fullName>
    </submittedName>
</protein>
<keyword evidence="2" id="KW-1185">Reference proteome</keyword>
<evidence type="ECO:0000313" key="1">
    <source>
        <dbReference type="EMBL" id="KAI8429320.1"/>
    </source>
</evidence>
<proteinExistence type="predicted"/>
<reference evidence="1 2" key="1">
    <citation type="journal article" date="2022" name="Genome Biol. Evol.">
        <title>The Spruce Budworm Genome: Reconstructing the Evolutionary History of Antifreeze Proteins.</title>
        <authorList>
            <person name="Beliveau C."/>
            <person name="Gagne P."/>
            <person name="Picq S."/>
            <person name="Vernygora O."/>
            <person name="Keeling C.I."/>
            <person name="Pinkney K."/>
            <person name="Doucet D."/>
            <person name="Wen F."/>
            <person name="Johnston J.S."/>
            <person name="Maaroufi H."/>
            <person name="Boyle B."/>
            <person name="Laroche J."/>
            <person name="Dewar K."/>
            <person name="Juretic N."/>
            <person name="Blackburn G."/>
            <person name="Nisole A."/>
            <person name="Brunet B."/>
            <person name="Brandao M."/>
            <person name="Lumley L."/>
            <person name="Duan J."/>
            <person name="Quan G."/>
            <person name="Lucarotti C.J."/>
            <person name="Roe A.D."/>
            <person name="Sperling F.A.H."/>
            <person name="Levesque R.C."/>
            <person name="Cusson M."/>
        </authorList>
    </citation>
    <scope>NUCLEOTIDE SEQUENCE [LARGE SCALE GENOMIC DNA]</scope>
    <source>
        <strain evidence="1">Glfc:IPQL:Cfum</strain>
    </source>
</reference>
<accession>A0ACC0JZC4</accession>